<dbReference type="RefSeq" id="WP_059368786.1">
    <property type="nucleotide sequence ID" value="NZ_BBXJ01000001.1"/>
</dbReference>
<evidence type="ECO:0000259" key="2">
    <source>
        <dbReference type="Pfam" id="PF00849"/>
    </source>
</evidence>
<organism evidence="3 4">
    <name type="scientific">Rodentibacter caecimuris</name>
    <dbReference type="NCBI Taxonomy" id="1796644"/>
    <lineage>
        <taxon>Bacteria</taxon>
        <taxon>Pseudomonadati</taxon>
        <taxon>Pseudomonadota</taxon>
        <taxon>Gammaproteobacteria</taxon>
        <taxon>Pasteurellales</taxon>
        <taxon>Pasteurellaceae</taxon>
        <taxon>Rodentibacter</taxon>
    </lineage>
</organism>
<feature type="domain" description="Pseudouridine synthase RsuA/RluA-like" evidence="2">
    <location>
        <begin position="11"/>
        <end position="154"/>
    </location>
</feature>
<dbReference type="NCBIfam" id="TIGR01621">
    <property type="entry name" value="RluA-like"/>
    <property type="match status" value="1"/>
</dbReference>
<dbReference type="EMBL" id="MLAB01000035">
    <property type="protein sequence ID" value="OOF71681.1"/>
    <property type="molecule type" value="Genomic_DNA"/>
</dbReference>
<dbReference type="InterPro" id="IPR020103">
    <property type="entry name" value="PsdUridine_synth_cat_dom_sf"/>
</dbReference>
<dbReference type="GO" id="GO:0140098">
    <property type="term" value="F:catalytic activity, acting on RNA"/>
    <property type="evidence" value="ECO:0007669"/>
    <property type="project" value="UniProtKB-ARBA"/>
</dbReference>
<evidence type="ECO:0000256" key="1">
    <source>
        <dbReference type="ARBA" id="ARBA00010876"/>
    </source>
</evidence>
<dbReference type="InterPro" id="IPR006508">
    <property type="entry name" value="PsdUridine_synth_RluA-like"/>
</dbReference>
<accession>A0AAJ3MZ11</accession>
<dbReference type="Proteomes" id="UP000188998">
    <property type="component" value="Unassembled WGS sequence"/>
</dbReference>
<dbReference type="GO" id="GO:0000455">
    <property type="term" value="P:enzyme-directed rRNA pseudouridine synthesis"/>
    <property type="evidence" value="ECO:0007669"/>
    <property type="project" value="TreeGrafter"/>
</dbReference>
<reference evidence="3 4" key="1">
    <citation type="submission" date="2016-10" db="EMBL/GenBank/DDBJ databases">
        <title>Rodentibacter gen. nov. and new species.</title>
        <authorList>
            <person name="Christensen H."/>
        </authorList>
    </citation>
    <scope>NUCLEOTIDE SEQUENCE [LARGE SCALE GENOMIC DNA]</scope>
    <source>
        <strain evidence="3 4">199137021</strain>
    </source>
</reference>
<dbReference type="PANTHER" id="PTHR21600">
    <property type="entry name" value="MITOCHONDRIAL RNA PSEUDOURIDINE SYNTHASE"/>
    <property type="match status" value="1"/>
</dbReference>
<dbReference type="Gene3D" id="3.30.2350.10">
    <property type="entry name" value="Pseudouridine synthase"/>
    <property type="match status" value="1"/>
</dbReference>
<evidence type="ECO:0000313" key="4">
    <source>
        <dbReference type="Proteomes" id="UP000188998"/>
    </source>
</evidence>
<protein>
    <submittedName>
        <fullName evidence="3">RNA pseudouridine synthase</fullName>
    </submittedName>
</protein>
<dbReference type="CDD" id="cd02869">
    <property type="entry name" value="PseudoU_synth_RluA_like"/>
    <property type="match status" value="1"/>
</dbReference>
<dbReference type="InterPro" id="IPR050188">
    <property type="entry name" value="RluA_PseudoU_synthase"/>
</dbReference>
<name>A0AAJ3MZ11_9PAST</name>
<dbReference type="PROSITE" id="PS01129">
    <property type="entry name" value="PSI_RLU"/>
    <property type="match status" value="1"/>
</dbReference>
<dbReference type="SUPFAM" id="SSF55120">
    <property type="entry name" value="Pseudouridine synthase"/>
    <property type="match status" value="1"/>
</dbReference>
<dbReference type="AlphaFoldDB" id="A0AAJ3MZ11"/>
<dbReference type="GO" id="GO:0003723">
    <property type="term" value="F:RNA binding"/>
    <property type="evidence" value="ECO:0007669"/>
    <property type="project" value="InterPro"/>
</dbReference>
<gene>
    <name evidence="3" type="ORF">BKG90_07550</name>
</gene>
<dbReference type="InterPro" id="IPR006145">
    <property type="entry name" value="PsdUridine_synth_RsuA/RluA"/>
</dbReference>
<sequence length="253" mass="28984">MEFEILYQHRDFIIIYKPCGVSVHKDQETVGLTTQVANQLGMAQVWLVHRLDKVTSGLLILALNAESAAEFSRLFAEHKIQKTYLALSHQKPKKKQGRIIGDMKKARNGAWKLCQSKDNPAITQFASISCEPNLRLFILNPQTGKTHQLRVAMKSLGSPILGDDLYGKNTAEIIHKLDHSFVHLSRGRWQSQRSKNVVFCDRTYLHAARLEFEFHGEKFDVKAMPKEEEWWQKETVIAKINENPFFGNGKILV</sequence>
<keyword evidence="4" id="KW-1185">Reference proteome</keyword>
<dbReference type="GO" id="GO:0009982">
    <property type="term" value="F:pseudouridine synthase activity"/>
    <property type="evidence" value="ECO:0007669"/>
    <property type="project" value="InterPro"/>
</dbReference>
<comment type="caution">
    <text evidence="3">The sequence shown here is derived from an EMBL/GenBank/DDBJ whole genome shotgun (WGS) entry which is preliminary data.</text>
</comment>
<comment type="similarity">
    <text evidence="1">Belongs to the pseudouridine synthase RluA family.</text>
</comment>
<dbReference type="PANTHER" id="PTHR21600:SF87">
    <property type="entry name" value="RNA PSEUDOURIDYLATE SYNTHASE DOMAIN-CONTAINING PROTEIN 1"/>
    <property type="match status" value="1"/>
</dbReference>
<dbReference type="Pfam" id="PF00849">
    <property type="entry name" value="PseudoU_synth_2"/>
    <property type="match status" value="1"/>
</dbReference>
<proteinExistence type="inferred from homology"/>
<evidence type="ECO:0000313" key="3">
    <source>
        <dbReference type="EMBL" id="OOF71681.1"/>
    </source>
</evidence>
<dbReference type="InterPro" id="IPR006224">
    <property type="entry name" value="PsdUridine_synth_RluA-like_CS"/>
</dbReference>